<dbReference type="InterPro" id="IPR001030">
    <property type="entry name" value="Acoase/IPM_deHydtase_lsu_aba"/>
</dbReference>
<evidence type="ECO:0000256" key="2">
    <source>
        <dbReference type="ARBA" id="ARBA00007185"/>
    </source>
</evidence>
<dbReference type="InterPro" id="IPR044137">
    <property type="entry name" value="AcnA_IRP_Swivel"/>
</dbReference>
<dbReference type="NCBIfam" id="TIGR01341">
    <property type="entry name" value="aconitase_1"/>
    <property type="match status" value="1"/>
</dbReference>
<reference evidence="11" key="2">
    <citation type="submission" date="2020-09" db="EMBL/GenBank/DDBJ databases">
        <authorList>
            <person name="Sun Q."/>
            <person name="Ohkuma M."/>
        </authorList>
    </citation>
    <scope>NUCLEOTIDE SEQUENCE</scope>
    <source>
        <strain evidence="11">JCM 10088</strain>
    </source>
</reference>
<dbReference type="SUPFAM" id="SSF52016">
    <property type="entry name" value="LeuD/IlvD-like"/>
    <property type="match status" value="1"/>
</dbReference>
<feature type="domain" description="Aconitase/3-isopropylmalate dehydratase large subunit alpha/beta/alpha" evidence="9">
    <location>
        <begin position="73"/>
        <end position="555"/>
    </location>
</feature>
<dbReference type="CDD" id="cd01586">
    <property type="entry name" value="AcnA_IRP"/>
    <property type="match status" value="1"/>
</dbReference>
<evidence type="ECO:0000256" key="8">
    <source>
        <dbReference type="ARBA" id="ARBA00023501"/>
    </source>
</evidence>
<dbReference type="OrthoDB" id="255at2157"/>
<keyword evidence="5" id="KW-0408">Iron</keyword>
<keyword evidence="12" id="KW-1185">Reference proteome</keyword>
<name>A0A830GSG7_9CREN</name>
<dbReference type="EC" id="4.2.1.3" evidence="3"/>
<dbReference type="InterPro" id="IPR015931">
    <property type="entry name" value="Acnase/IPM_dHydase_lsu_aba_1/3"/>
</dbReference>
<dbReference type="RefSeq" id="WP_188595581.1">
    <property type="nucleotide sequence ID" value="NZ_BMNL01000001.1"/>
</dbReference>
<dbReference type="PROSITE" id="PS00450">
    <property type="entry name" value="ACONITASE_1"/>
    <property type="match status" value="1"/>
</dbReference>
<dbReference type="Gene3D" id="3.30.499.10">
    <property type="entry name" value="Aconitase, domain 3"/>
    <property type="match status" value="2"/>
</dbReference>
<comment type="similarity">
    <text evidence="2">Belongs to the aconitase/IPM isomerase family.</text>
</comment>
<dbReference type="GO" id="GO:0046872">
    <property type="term" value="F:metal ion binding"/>
    <property type="evidence" value="ECO:0007669"/>
    <property type="project" value="UniProtKB-KW"/>
</dbReference>
<dbReference type="GO" id="GO:0051536">
    <property type="term" value="F:iron-sulfur cluster binding"/>
    <property type="evidence" value="ECO:0007669"/>
    <property type="project" value="UniProtKB-KW"/>
</dbReference>
<dbReference type="InterPro" id="IPR006249">
    <property type="entry name" value="Aconitase/IRP2"/>
</dbReference>
<keyword evidence="7" id="KW-0456">Lyase</keyword>
<dbReference type="NCBIfam" id="NF006757">
    <property type="entry name" value="PRK09277.1"/>
    <property type="match status" value="1"/>
</dbReference>
<evidence type="ECO:0000256" key="1">
    <source>
        <dbReference type="ARBA" id="ARBA00001966"/>
    </source>
</evidence>
<dbReference type="SUPFAM" id="SSF53732">
    <property type="entry name" value="Aconitase iron-sulfur domain"/>
    <property type="match status" value="1"/>
</dbReference>
<comment type="catalytic activity">
    <reaction evidence="8">
        <text>citrate = D-threo-isocitrate</text>
        <dbReference type="Rhea" id="RHEA:10336"/>
        <dbReference type="ChEBI" id="CHEBI:15562"/>
        <dbReference type="ChEBI" id="CHEBI:16947"/>
        <dbReference type="EC" id="4.2.1.3"/>
    </reaction>
</comment>
<dbReference type="FunFam" id="3.30.499.10:FF:000002">
    <property type="entry name" value="Aconitate hydratase"/>
    <property type="match status" value="1"/>
</dbReference>
<dbReference type="FunFam" id="3.20.19.10:FF:000001">
    <property type="entry name" value="Aconitate hydratase"/>
    <property type="match status" value="1"/>
</dbReference>
<protein>
    <recommendedName>
        <fullName evidence="3">aconitate hydratase</fullName>
        <ecNumber evidence="3">4.2.1.3</ecNumber>
    </recommendedName>
</protein>
<dbReference type="InterPro" id="IPR000573">
    <property type="entry name" value="AconitaseA/IPMdHydase_ssu_swvl"/>
</dbReference>
<evidence type="ECO:0000256" key="5">
    <source>
        <dbReference type="ARBA" id="ARBA00023004"/>
    </source>
</evidence>
<dbReference type="InterPro" id="IPR018136">
    <property type="entry name" value="Aconitase_4Fe-4S_BS"/>
</dbReference>
<evidence type="ECO:0000259" key="9">
    <source>
        <dbReference type="Pfam" id="PF00330"/>
    </source>
</evidence>
<dbReference type="Gene3D" id="3.20.19.10">
    <property type="entry name" value="Aconitase, domain 4"/>
    <property type="match status" value="1"/>
</dbReference>
<sequence>MFDTSLVKQKMDVHPRPTIWSINALEKEGLAKVSKLPITIKILLENMLRNYDGKVVTEEDVMAVANWSPSGSDKELPYKPARVIMQDFTGVPLVADLAAMRDAVKRLGSDPGRVNPIVPSELVIDHSVQVDYFGTGYALDMNMEKEMERNRERYMFLKWAQSAFNNMRIVPPGRGIIHQVNMEYLARVVFVSDTGSGPIAYPDTVIGTDSHTTMISGIGVLGWGVGGIEAEAVMLGQPHYIQVPQVVGVKLTGELQEGVTATDLALTITELLRKRGVVGKIVEFYGPGLKYLPTWDRATVANMAPEYGATTGYFPVDEDTMKYLALTGRDEASLKLVEQYLKVQGMFHTGDEEPNYSEVIEVNLDKVEPSIAGPRNPEERIPLKKAKQAMTELILSFSKEKKEVPVEINGTTSTLTHGSLIIAAITSCTNTSNPTVMLGAGLVAKKAVERGLRARPYVKTSLAPGSTVVTEYLKNSGLLPYLEALNFHVTGYGCTVCIGNTGPIPEPVAKAVRDGNLYATAVLSGNRNFEGRIHPLARGAFLASPMLVVVYALAGRMDIDLYNEPIGIDPNGRPVYMRDIWPTMAEIKEAIQNALVPELFKEKYSDVFRGNQLWEQLKAPSGELYAWDPSSTYIRKPPFFDDVSLEPSKVSSIKGARVLLLLGDRITTDHISPANAIPIDSPAGKYLLANGVKPEDFNTYGSRRGNHEVMMRGGFSNVRLRNLLVDREGGWTVYLPTGEVMSVYDAAMKYKEQGIPLIILAGKQYGTGSSRDWAAKATYLLGVKAVIAESFERIHRSNLVDMGVLPLQFKDGQGWKSLGLTGKEVFDILGIEDISPHKELTVRATGPDGKVIEFNVIARLDTEVEVEYYRHGGILPFVMRKIISSS</sequence>
<evidence type="ECO:0000256" key="7">
    <source>
        <dbReference type="ARBA" id="ARBA00023239"/>
    </source>
</evidence>
<evidence type="ECO:0000259" key="10">
    <source>
        <dbReference type="Pfam" id="PF00694"/>
    </source>
</evidence>
<dbReference type="PRINTS" id="PR00415">
    <property type="entry name" value="ACONITASE"/>
</dbReference>
<evidence type="ECO:0000256" key="3">
    <source>
        <dbReference type="ARBA" id="ARBA00012926"/>
    </source>
</evidence>
<reference evidence="11" key="1">
    <citation type="journal article" date="2014" name="Int. J. Syst. Evol. Microbiol.">
        <title>Complete genome sequence of Corynebacterium casei LMG S-19264T (=DSM 44701T), isolated from a smear-ripened cheese.</title>
        <authorList>
            <consortium name="US DOE Joint Genome Institute (JGI-PGF)"/>
            <person name="Walter F."/>
            <person name="Albersmeier A."/>
            <person name="Kalinowski J."/>
            <person name="Ruckert C."/>
        </authorList>
    </citation>
    <scope>NUCLEOTIDE SEQUENCE</scope>
    <source>
        <strain evidence="11">JCM 10088</strain>
    </source>
</reference>
<feature type="domain" description="Aconitase A/isopropylmalate dehydratase small subunit swivel" evidence="10">
    <location>
        <begin position="685"/>
        <end position="811"/>
    </location>
</feature>
<dbReference type="Pfam" id="PF00694">
    <property type="entry name" value="Aconitase_C"/>
    <property type="match status" value="1"/>
</dbReference>
<dbReference type="InterPro" id="IPR036008">
    <property type="entry name" value="Aconitase_4Fe-4S_dom"/>
</dbReference>
<dbReference type="CDD" id="cd01580">
    <property type="entry name" value="AcnA_IRP_Swivel"/>
    <property type="match status" value="1"/>
</dbReference>
<dbReference type="InterPro" id="IPR015928">
    <property type="entry name" value="Aconitase/3IPM_dehydase_swvl"/>
</dbReference>
<evidence type="ECO:0000313" key="12">
    <source>
        <dbReference type="Proteomes" id="UP000610960"/>
    </source>
</evidence>
<dbReference type="EMBL" id="BMNL01000001">
    <property type="protein sequence ID" value="GGP19149.1"/>
    <property type="molecule type" value="Genomic_DNA"/>
</dbReference>
<gene>
    <name evidence="11" type="primary">acoA</name>
    <name evidence="11" type="ORF">GCM10007981_01660</name>
</gene>
<dbReference type="Pfam" id="PF00330">
    <property type="entry name" value="Aconitase"/>
    <property type="match status" value="1"/>
</dbReference>
<evidence type="ECO:0000313" key="11">
    <source>
        <dbReference type="EMBL" id="GGP19149.1"/>
    </source>
</evidence>
<accession>A0A830GSG7</accession>
<dbReference type="AlphaFoldDB" id="A0A830GSG7"/>
<evidence type="ECO:0000256" key="6">
    <source>
        <dbReference type="ARBA" id="ARBA00023014"/>
    </source>
</evidence>
<keyword evidence="6" id="KW-0411">Iron-sulfur</keyword>
<dbReference type="PANTHER" id="PTHR11670">
    <property type="entry name" value="ACONITASE/IRON-RESPONSIVE ELEMENT FAMILY MEMBER"/>
    <property type="match status" value="1"/>
</dbReference>
<proteinExistence type="inferred from homology"/>
<dbReference type="NCBIfam" id="NF009520">
    <property type="entry name" value="PRK12881.1"/>
    <property type="match status" value="1"/>
</dbReference>
<comment type="caution">
    <text evidence="11">The sequence shown here is derived from an EMBL/GenBank/DDBJ whole genome shotgun (WGS) entry which is preliminary data.</text>
</comment>
<dbReference type="Gene3D" id="6.10.190.10">
    <property type="match status" value="1"/>
</dbReference>
<keyword evidence="4" id="KW-0479">Metal-binding</keyword>
<evidence type="ECO:0000256" key="4">
    <source>
        <dbReference type="ARBA" id="ARBA00022723"/>
    </source>
</evidence>
<comment type="cofactor">
    <cofactor evidence="1">
        <name>[4Fe-4S] cluster</name>
        <dbReference type="ChEBI" id="CHEBI:49883"/>
    </cofactor>
</comment>
<dbReference type="Proteomes" id="UP000610960">
    <property type="component" value="Unassembled WGS sequence"/>
</dbReference>
<organism evidence="11 12">
    <name type="scientific">Thermocladium modestius</name>
    <dbReference type="NCBI Taxonomy" id="62609"/>
    <lineage>
        <taxon>Archaea</taxon>
        <taxon>Thermoproteota</taxon>
        <taxon>Thermoprotei</taxon>
        <taxon>Thermoproteales</taxon>
        <taxon>Thermoproteaceae</taxon>
        <taxon>Thermocladium</taxon>
    </lineage>
</organism>
<dbReference type="GO" id="GO:0003994">
    <property type="term" value="F:aconitate hydratase activity"/>
    <property type="evidence" value="ECO:0007669"/>
    <property type="project" value="UniProtKB-EC"/>
</dbReference>